<feature type="domain" description="Wolframin cysteine-rich" evidence="2">
    <location>
        <begin position="356"/>
        <end position="416"/>
    </location>
</feature>
<evidence type="ECO:0000313" key="3">
    <source>
        <dbReference type="EMBL" id="KAL1137949.1"/>
    </source>
</evidence>
<sequence>MISFSPVTMAGLKTLLLVWLASLVGLDGFLAALPSIAYFTTLIVMLISTCQVIAKKWESNHFKQWSNLLVAWGGDGVNGAEAQWAYCRNNITPYYVFLGSLLLNLTLSPFVGAFTIPHSEIVVLSTLCSVLTLYTFAWANGKLDSLALLSFGINLLARYPYETDAVVSQGWRFLDVHVPTFASYIVGVEFCLNFRLLFYLVMPVIFVRMTATDGWRGVYTRLVPHCVALAWWQMAVIASNGATWYGLIRSCLAVVGLVLFLPLAGLASVFLPMAAVVKLLTTEHQVLPLTPSAAFALALLVTAIYIGRRQRSTSTTRVINWIQVGLGILSVILLLGPILNPSPDDGLLPRSTPLTWSQYQRHCGNSREEGSSMVATQERCAVLTGLFIHWEGRVISARVARIFNPVAVIVSKLPVVSTLKFIKLNIAFKNSILLRQPSISLTVSQ</sequence>
<keyword evidence="4" id="KW-1185">Reference proteome</keyword>
<dbReference type="Proteomes" id="UP001558652">
    <property type="component" value="Unassembled WGS sequence"/>
</dbReference>
<gene>
    <name evidence="3" type="ORF">AAG570_009644</name>
</gene>
<feature type="transmembrane region" description="Helical" evidence="1">
    <location>
        <begin position="318"/>
        <end position="339"/>
    </location>
</feature>
<dbReference type="Pfam" id="PF20053">
    <property type="entry name" value="WC-rich"/>
    <property type="match status" value="1"/>
</dbReference>
<proteinExistence type="predicted"/>
<organism evidence="3 4">
    <name type="scientific">Ranatra chinensis</name>
    <dbReference type="NCBI Taxonomy" id="642074"/>
    <lineage>
        <taxon>Eukaryota</taxon>
        <taxon>Metazoa</taxon>
        <taxon>Ecdysozoa</taxon>
        <taxon>Arthropoda</taxon>
        <taxon>Hexapoda</taxon>
        <taxon>Insecta</taxon>
        <taxon>Pterygota</taxon>
        <taxon>Neoptera</taxon>
        <taxon>Paraneoptera</taxon>
        <taxon>Hemiptera</taxon>
        <taxon>Heteroptera</taxon>
        <taxon>Panheteroptera</taxon>
        <taxon>Nepomorpha</taxon>
        <taxon>Nepidae</taxon>
        <taxon>Ranatrinae</taxon>
        <taxon>Ranatra</taxon>
    </lineage>
</organism>
<dbReference type="InterPro" id="IPR026209">
    <property type="entry name" value="Wolframin_fam"/>
</dbReference>
<comment type="caution">
    <text evidence="3">The sequence shown here is derived from an EMBL/GenBank/DDBJ whole genome shotgun (WGS) entry which is preliminary data.</text>
</comment>
<dbReference type="InterPro" id="IPR045400">
    <property type="entry name" value="Wolframin_Cys-rich"/>
</dbReference>
<accession>A0ABD0YPN2</accession>
<reference evidence="3 4" key="1">
    <citation type="submission" date="2024-07" db="EMBL/GenBank/DDBJ databases">
        <title>Chromosome-level genome assembly of the water stick insect Ranatra chinensis (Heteroptera: Nepidae).</title>
        <authorList>
            <person name="Liu X."/>
        </authorList>
    </citation>
    <scope>NUCLEOTIDE SEQUENCE [LARGE SCALE GENOMIC DNA]</scope>
    <source>
        <strain evidence="3">Cailab_2021Rc</strain>
        <tissue evidence="3">Muscle</tissue>
    </source>
</reference>
<feature type="transmembrane region" description="Helical" evidence="1">
    <location>
        <begin position="181"/>
        <end position="207"/>
    </location>
</feature>
<feature type="transmembrane region" description="Helical" evidence="1">
    <location>
        <begin position="286"/>
        <end position="306"/>
    </location>
</feature>
<dbReference type="PANTHER" id="PTHR13098">
    <property type="entry name" value="WOLFRAMIN"/>
    <property type="match status" value="1"/>
</dbReference>
<feature type="transmembrane region" description="Helical" evidence="1">
    <location>
        <begin position="94"/>
        <end position="115"/>
    </location>
</feature>
<name>A0ABD0YPN2_9HEMI</name>
<dbReference type="PANTHER" id="PTHR13098:SF3">
    <property type="entry name" value="WOLFRAMIN"/>
    <property type="match status" value="1"/>
</dbReference>
<evidence type="ECO:0000313" key="4">
    <source>
        <dbReference type="Proteomes" id="UP001558652"/>
    </source>
</evidence>
<dbReference type="PRINTS" id="PR02060">
    <property type="entry name" value="WOLFFAMILY"/>
</dbReference>
<feature type="transmembrane region" description="Helical" evidence="1">
    <location>
        <begin position="251"/>
        <end position="274"/>
    </location>
</feature>
<dbReference type="EMBL" id="JBFDAA010000004">
    <property type="protein sequence ID" value="KAL1137949.1"/>
    <property type="molecule type" value="Genomic_DNA"/>
</dbReference>
<keyword evidence="1" id="KW-0812">Transmembrane</keyword>
<keyword evidence="1" id="KW-1133">Transmembrane helix</keyword>
<feature type="transmembrane region" description="Helical" evidence="1">
    <location>
        <begin position="121"/>
        <end position="139"/>
    </location>
</feature>
<keyword evidence="1" id="KW-0472">Membrane</keyword>
<protein>
    <recommendedName>
        <fullName evidence="2">Wolframin cysteine-rich domain-containing protein</fullName>
    </recommendedName>
</protein>
<evidence type="ECO:0000259" key="2">
    <source>
        <dbReference type="Pfam" id="PF20053"/>
    </source>
</evidence>
<dbReference type="AlphaFoldDB" id="A0ABD0YPN2"/>
<evidence type="ECO:0000256" key="1">
    <source>
        <dbReference type="SAM" id="Phobius"/>
    </source>
</evidence>